<dbReference type="Proteomes" id="UP000800036">
    <property type="component" value="Unassembled WGS sequence"/>
</dbReference>
<dbReference type="AlphaFoldDB" id="A0A6A5USP1"/>
<gene>
    <name evidence="2" type="ORF">BU23DRAFT_560626</name>
</gene>
<keyword evidence="3" id="KW-1185">Reference proteome</keyword>
<sequence>MVSFMTLLALSASALASPVLQTRQMEIPENWTWHVSGWSAGCARGGCYYNFNVSVPTVEGQILGAKAYCSGDENGYYREDFSNYFENCRILEGVNNGISAKFSSRENSTSGSPEDIVLSFELAAYEPTGRPAYNFTGSHKAIYNQFIAPEQEFDVTPTEVSTIA</sequence>
<keyword evidence="1" id="KW-0732">Signal</keyword>
<protein>
    <submittedName>
        <fullName evidence="2">Uncharacterized protein</fullName>
    </submittedName>
</protein>
<reference evidence="2" key="1">
    <citation type="journal article" date="2020" name="Stud. Mycol.">
        <title>101 Dothideomycetes genomes: a test case for predicting lifestyles and emergence of pathogens.</title>
        <authorList>
            <person name="Haridas S."/>
            <person name="Albert R."/>
            <person name="Binder M."/>
            <person name="Bloem J."/>
            <person name="Labutti K."/>
            <person name="Salamov A."/>
            <person name="Andreopoulos B."/>
            <person name="Baker S."/>
            <person name="Barry K."/>
            <person name="Bills G."/>
            <person name="Bluhm B."/>
            <person name="Cannon C."/>
            <person name="Castanera R."/>
            <person name="Culley D."/>
            <person name="Daum C."/>
            <person name="Ezra D."/>
            <person name="Gonzalez J."/>
            <person name="Henrissat B."/>
            <person name="Kuo A."/>
            <person name="Liang C."/>
            <person name="Lipzen A."/>
            <person name="Lutzoni F."/>
            <person name="Magnuson J."/>
            <person name="Mondo S."/>
            <person name="Nolan M."/>
            <person name="Ohm R."/>
            <person name="Pangilinan J."/>
            <person name="Park H.-J."/>
            <person name="Ramirez L."/>
            <person name="Alfaro M."/>
            <person name="Sun H."/>
            <person name="Tritt A."/>
            <person name="Yoshinaga Y."/>
            <person name="Zwiers L.-H."/>
            <person name="Turgeon B."/>
            <person name="Goodwin S."/>
            <person name="Spatafora J."/>
            <person name="Crous P."/>
            <person name="Grigoriev I."/>
        </authorList>
    </citation>
    <scope>NUCLEOTIDE SEQUENCE</scope>
    <source>
        <strain evidence="2">CBS 107.79</strain>
    </source>
</reference>
<evidence type="ECO:0000313" key="3">
    <source>
        <dbReference type="Proteomes" id="UP000800036"/>
    </source>
</evidence>
<evidence type="ECO:0000313" key="2">
    <source>
        <dbReference type="EMBL" id="KAF1965926.1"/>
    </source>
</evidence>
<dbReference type="OrthoDB" id="3508922at2759"/>
<feature type="chain" id="PRO_5025328706" evidence="1">
    <location>
        <begin position="17"/>
        <end position="164"/>
    </location>
</feature>
<evidence type="ECO:0000256" key="1">
    <source>
        <dbReference type="SAM" id="SignalP"/>
    </source>
</evidence>
<accession>A0A6A5USP1</accession>
<feature type="signal peptide" evidence="1">
    <location>
        <begin position="1"/>
        <end position="16"/>
    </location>
</feature>
<dbReference type="EMBL" id="ML976753">
    <property type="protein sequence ID" value="KAF1965926.1"/>
    <property type="molecule type" value="Genomic_DNA"/>
</dbReference>
<name>A0A6A5USP1_9PLEO</name>
<proteinExistence type="predicted"/>
<organism evidence="2 3">
    <name type="scientific">Bimuria novae-zelandiae CBS 107.79</name>
    <dbReference type="NCBI Taxonomy" id="1447943"/>
    <lineage>
        <taxon>Eukaryota</taxon>
        <taxon>Fungi</taxon>
        <taxon>Dikarya</taxon>
        <taxon>Ascomycota</taxon>
        <taxon>Pezizomycotina</taxon>
        <taxon>Dothideomycetes</taxon>
        <taxon>Pleosporomycetidae</taxon>
        <taxon>Pleosporales</taxon>
        <taxon>Massarineae</taxon>
        <taxon>Didymosphaeriaceae</taxon>
        <taxon>Bimuria</taxon>
    </lineage>
</organism>